<evidence type="ECO:0000313" key="2">
    <source>
        <dbReference type="EMBL" id="HAE27231.1"/>
    </source>
</evidence>
<dbReference type="RefSeq" id="WP_272988295.1">
    <property type="nucleotide sequence ID" value="NZ_CALCOC010000087.1"/>
</dbReference>
<reference evidence="2 3" key="1">
    <citation type="journal article" date="2018" name="Nat. Biotechnol.">
        <title>A standardized bacterial taxonomy based on genome phylogeny substantially revises the tree of life.</title>
        <authorList>
            <person name="Parks D.H."/>
            <person name="Chuvochina M."/>
            <person name="Waite D.W."/>
            <person name="Rinke C."/>
            <person name="Skarshewski A."/>
            <person name="Chaumeil P.A."/>
            <person name="Hugenholtz P."/>
        </authorList>
    </citation>
    <scope>NUCLEOTIDE SEQUENCE [LARGE SCALE GENOMIC DNA]</scope>
    <source>
        <strain evidence="2">UBA8733</strain>
    </source>
</reference>
<dbReference type="EMBL" id="DMAN01000192">
    <property type="protein sequence ID" value="HAE27231.1"/>
    <property type="molecule type" value="Genomic_DNA"/>
</dbReference>
<dbReference type="InterPro" id="IPR036286">
    <property type="entry name" value="LexA/Signal_pep-like_sf"/>
</dbReference>
<sequence length="167" mass="17980">MKRTIILGLAAVSTGLIATSTVLSSHEVLLWNRTASAPEGLYWRSDGPLTLNGWAVVSGKAPAAIWIADHGFLAPGWPVIKRVRGLSGDEICRENESVSINGETVATALETDSNGLELPTWRGCFTLGEGEVFLLNDHPRSLDGRYFGATQIEDVRGSARLLFSISD</sequence>
<dbReference type="Gene3D" id="2.10.109.10">
    <property type="entry name" value="Umud Fragment, subunit A"/>
    <property type="match status" value="1"/>
</dbReference>
<dbReference type="InterPro" id="IPR019533">
    <property type="entry name" value="Peptidase_S26"/>
</dbReference>
<name>A0A3B9GXR2_9PROT</name>
<dbReference type="Proteomes" id="UP000259610">
    <property type="component" value="Unassembled WGS sequence"/>
</dbReference>
<dbReference type="GO" id="GO:0006465">
    <property type="term" value="P:signal peptide processing"/>
    <property type="evidence" value="ECO:0007669"/>
    <property type="project" value="InterPro"/>
</dbReference>
<feature type="domain" description="Peptidase S26" evidence="1">
    <location>
        <begin position="4"/>
        <end position="162"/>
    </location>
</feature>
<dbReference type="AlphaFoldDB" id="A0A3B9GXR2"/>
<gene>
    <name evidence="2" type="ORF">DCG58_08735</name>
</gene>
<proteinExistence type="predicted"/>
<comment type="caution">
    <text evidence="2">The sequence shown here is derived from an EMBL/GenBank/DDBJ whole genome shotgun (WGS) entry which is preliminary data.</text>
</comment>
<evidence type="ECO:0000259" key="1">
    <source>
        <dbReference type="Pfam" id="PF10502"/>
    </source>
</evidence>
<dbReference type="Pfam" id="PF10502">
    <property type="entry name" value="Peptidase_S26"/>
    <property type="match status" value="1"/>
</dbReference>
<dbReference type="GO" id="GO:0004252">
    <property type="term" value="F:serine-type endopeptidase activity"/>
    <property type="evidence" value="ECO:0007669"/>
    <property type="project" value="InterPro"/>
</dbReference>
<organism evidence="2 3">
    <name type="scientific">Hyphomonas adhaerens</name>
    <dbReference type="NCBI Taxonomy" id="81029"/>
    <lineage>
        <taxon>Bacteria</taxon>
        <taxon>Pseudomonadati</taxon>
        <taxon>Pseudomonadota</taxon>
        <taxon>Alphaproteobacteria</taxon>
        <taxon>Hyphomonadales</taxon>
        <taxon>Hyphomonadaceae</taxon>
        <taxon>Hyphomonas</taxon>
    </lineage>
</organism>
<evidence type="ECO:0000313" key="3">
    <source>
        <dbReference type="Proteomes" id="UP000259610"/>
    </source>
</evidence>
<dbReference type="SUPFAM" id="SSF51306">
    <property type="entry name" value="LexA/Signal peptidase"/>
    <property type="match status" value="1"/>
</dbReference>
<protein>
    <submittedName>
        <fullName evidence="2">S26 family signal peptidase</fullName>
    </submittedName>
</protein>
<accession>A0A3B9GXR2</accession>